<gene>
    <name evidence="2" type="ORF">KMW28_21470</name>
</gene>
<dbReference type="Proteomes" id="UP000678679">
    <property type="component" value="Chromosome 2"/>
</dbReference>
<protein>
    <submittedName>
        <fullName evidence="2">Uncharacterized protein</fullName>
    </submittedName>
</protein>
<keyword evidence="1" id="KW-0472">Membrane</keyword>
<reference evidence="2 3" key="1">
    <citation type="submission" date="2021-05" db="EMBL/GenBank/DDBJ databases">
        <title>Comparative genomic studies on the polysaccharide-degrading batcterial strains of the Flammeovirga genus.</title>
        <authorList>
            <person name="Zewei F."/>
            <person name="Zheng Z."/>
            <person name="Yu L."/>
            <person name="Ruyue G."/>
            <person name="Yanhong M."/>
            <person name="Yuanyuan C."/>
            <person name="Jingyan G."/>
            <person name="Wenjun H."/>
        </authorList>
    </citation>
    <scope>NUCLEOTIDE SEQUENCE [LARGE SCALE GENOMIC DNA]</scope>
    <source>
        <strain evidence="2 3">NBRC:100898</strain>
    </source>
</reference>
<keyword evidence="1" id="KW-0812">Transmembrane</keyword>
<dbReference type="AlphaFoldDB" id="A0AAX1NBP2"/>
<dbReference type="EMBL" id="CP076133">
    <property type="protein sequence ID" value="QWG04995.1"/>
    <property type="molecule type" value="Genomic_DNA"/>
</dbReference>
<dbReference type="RefSeq" id="WP_169662317.1">
    <property type="nucleotide sequence ID" value="NZ_CP076133.1"/>
</dbReference>
<dbReference type="KEGG" id="fya:KMW28_21470"/>
<proteinExistence type="predicted"/>
<feature type="transmembrane region" description="Helical" evidence="1">
    <location>
        <begin position="80"/>
        <end position="103"/>
    </location>
</feature>
<evidence type="ECO:0000256" key="1">
    <source>
        <dbReference type="SAM" id="Phobius"/>
    </source>
</evidence>
<keyword evidence="1" id="KW-1133">Transmembrane helix</keyword>
<accession>A0AAX1NBP2</accession>
<evidence type="ECO:0000313" key="2">
    <source>
        <dbReference type="EMBL" id="QWG04995.1"/>
    </source>
</evidence>
<name>A0AAX1NBP2_9BACT</name>
<keyword evidence="3" id="KW-1185">Reference proteome</keyword>
<feature type="transmembrane region" description="Helical" evidence="1">
    <location>
        <begin position="34"/>
        <end position="59"/>
    </location>
</feature>
<organism evidence="2 3">
    <name type="scientific">Flammeovirga yaeyamensis</name>
    <dbReference type="NCBI Taxonomy" id="367791"/>
    <lineage>
        <taxon>Bacteria</taxon>
        <taxon>Pseudomonadati</taxon>
        <taxon>Bacteroidota</taxon>
        <taxon>Cytophagia</taxon>
        <taxon>Cytophagales</taxon>
        <taxon>Flammeovirgaceae</taxon>
        <taxon>Flammeovirga</taxon>
    </lineage>
</organism>
<sequence length="106" mass="12145">MKPTTLSERGYLTNNRVRQKTEINYKFVLVLAKIVQLLLIIGFIIGTLGILVACTYFTVNLFGFQEFYYLKGIYISLLKYYAITGVILPTLLIVIAFLTIRIIDTQ</sequence>
<evidence type="ECO:0000313" key="3">
    <source>
        <dbReference type="Proteomes" id="UP000678679"/>
    </source>
</evidence>